<dbReference type="PANTHER" id="PTHR30636:SF3">
    <property type="entry name" value="UPF0701 PROTEIN YICC"/>
    <property type="match status" value="1"/>
</dbReference>
<dbReference type="Pfam" id="PF08340">
    <property type="entry name" value="YicC-like_C"/>
    <property type="match status" value="1"/>
</dbReference>
<organism evidence="8 9">
    <name type="scientific">Robertmurraya mangrovi</name>
    <dbReference type="NCBI Taxonomy" id="3098077"/>
    <lineage>
        <taxon>Bacteria</taxon>
        <taxon>Bacillati</taxon>
        <taxon>Bacillota</taxon>
        <taxon>Bacilli</taxon>
        <taxon>Bacillales</taxon>
        <taxon>Bacillaceae</taxon>
        <taxon>Robertmurraya</taxon>
    </lineage>
</organism>
<dbReference type="RefSeq" id="WP_322448680.1">
    <property type="nucleotide sequence ID" value="NZ_JAXOFX010000024.1"/>
</dbReference>
<evidence type="ECO:0000313" key="8">
    <source>
        <dbReference type="EMBL" id="MDZ5474399.1"/>
    </source>
</evidence>
<keyword evidence="3" id="KW-0255">Endonuclease</keyword>
<dbReference type="Proteomes" id="UP001290455">
    <property type="component" value="Unassembled WGS sequence"/>
</dbReference>
<evidence type="ECO:0000256" key="5">
    <source>
        <dbReference type="ARBA" id="ARBA00035648"/>
    </source>
</evidence>
<dbReference type="InterPro" id="IPR013551">
    <property type="entry name" value="YicC-like_C"/>
</dbReference>
<feature type="domain" description="Endoribonuclease YicC-like N-terminal" evidence="6">
    <location>
        <begin position="3"/>
        <end position="156"/>
    </location>
</feature>
<dbReference type="EMBL" id="JAXOFX010000024">
    <property type="protein sequence ID" value="MDZ5474399.1"/>
    <property type="molecule type" value="Genomic_DNA"/>
</dbReference>
<evidence type="ECO:0000256" key="1">
    <source>
        <dbReference type="ARBA" id="ARBA00001968"/>
    </source>
</evidence>
<keyword evidence="2" id="KW-0540">Nuclease</keyword>
<dbReference type="InterPro" id="IPR013527">
    <property type="entry name" value="YicC-like_N"/>
</dbReference>
<dbReference type="EC" id="3.1.-.-" evidence="8"/>
<evidence type="ECO:0000313" key="9">
    <source>
        <dbReference type="Proteomes" id="UP001290455"/>
    </source>
</evidence>
<accession>A0ABU5J4Q3</accession>
<protein>
    <submittedName>
        <fullName evidence="8">YicC/YloC family endoribonuclease</fullName>
        <ecNumber evidence="8">3.1.-.-</ecNumber>
    </submittedName>
</protein>
<dbReference type="GO" id="GO:0016787">
    <property type="term" value="F:hydrolase activity"/>
    <property type="evidence" value="ECO:0007669"/>
    <property type="project" value="UniProtKB-KW"/>
</dbReference>
<proteinExistence type="inferred from homology"/>
<evidence type="ECO:0000256" key="2">
    <source>
        <dbReference type="ARBA" id="ARBA00022722"/>
    </source>
</evidence>
<feature type="domain" description="Endoribonuclease YicC-like C-terminal" evidence="7">
    <location>
        <begin position="174"/>
        <end position="291"/>
    </location>
</feature>
<evidence type="ECO:0000259" key="6">
    <source>
        <dbReference type="Pfam" id="PF03755"/>
    </source>
</evidence>
<gene>
    <name evidence="8" type="ORF">SM124_22140</name>
</gene>
<evidence type="ECO:0000259" key="7">
    <source>
        <dbReference type="Pfam" id="PF08340"/>
    </source>
</evidence>
<comment type="caution">
    <text evidence="8">The sequence shown here is derived from an EMBL/GenBank/DDBJ whole genome shotgun (WGS) entry which is preliminary data.</text>
</comment>
<dbReference type="NCBIfam" id="TIGR00255">
    <property type="entry name" value="YicC/YloC family endoribonuclease"/>
    <property type="match status" value="1"/>
</dbReference>
<dbReference type="InterPro" id="IPR005229">
    <property type="entry name" value="YicC/YloC-like"/>
</dbReference>
<reference evidence="8 9" key="1">
    <citation type="submission" date="2023-11" db="EMBL/GenBank/DDBJ databases">
        <title>Bacillus jintuensis, isolated from a mudflat on the Beibu Gulf coast.</title>
        <authorList>
            <person name="Li M."/>
        </authorList>
    </citation>
    <scope>NUCLEOTIDE SEQUENCE [LARGE SCALE GENOMIC DNA]</scope>
    <source>
        <strain evidence="8 9">31A1R</strain>
    </source>
</reference>
<evidence type="ECO:0000256" key="3">
    <source>
        <dbReference type="ARBA" id="ARBA00022759"/>
    </source>
</evidence>
<name>A0ABU5J4Q3_9BACI</name>
<evidence type="ECO:0000256" key="4">
    <source>
        <dbReference type="ARBA" id="ARBA00022801"/>
    </source>
</evidence>
<comment type="similarity">
    <text evidence="5">Belongs to the YicC/YloC family.</text>
</comment>
<comment type="cofactor">
    <cofactor evidence="1">
        <name>a divalent metal cation</name>
        <dbReference type="ChEBI" id="CHEBI:60240"/>
    </cofactor>
</comment>
<dbReference type="Pfam" id="PF03755">
    <property type="entry name" value="YicC-like_N"/>
    <property type="match status" value="1"/>
</dbReference>
<keyword evidence="4 8" id="KW-0378">Hydrolase</keyword>
<dbReference type="PANTHER" id="PTHR30636">
    <property type="entry name" value="UPF0701 PROTEIN YICC"/>
    <property type="match status" value="1"/>
</dbReference>
<keyword evidence="9" id="KW-1185">Reference proteome</keyword>
<sequence length="291" mass="34042">MVVSMTGFGRSKREIDSYRVTVEMKSVNHRFSEFHIRMPRQLLNIEDKLKKKMGEYVQRGRIELFVTVEGEGILNRKVNIDWNLLNEYYQNILKIQDLYNLKKDITLEDLLNREEFISIDEEEAGNKRIEALVLETTEEAVIQLQQMREIEGAALANDMKDHLTLISEKVHLLKKYAPNVVLQYKERLSKRMKEYSEGLIDESRLINEVAIFADKADINEELTRLNSHIEQFQKTLEIKEAIGRKLDFLLQEMNREVNTIGSKANDSSIAKEVVELKSLLEKIKEQVQNIE</sequence>